<sequence>MFCPKCGNGGKRKVAVTVGENGIVLAAHRPRITLGGTRDKRIQDVLGQYRRDFMGDISTGESSQSPYTSSHSVTPSYFNSRSSNNLMPEFFFLNYVHCVPLNTGPLTHEDSEALPAPGPGGKLKVSGAEELSRKVDSLNITDEELDTDAFFCNAVAFSHLRSDIMCGIKPELSSSRSLKRVINLYSRGFMLKLAGGKSLSRRERQQLTRTTAHIFRLVPFRVFIIVPFMEFLLPVFLKLFPNMLPSTFQDKMKEQVMVRVAVASNVLNALFLLLFLRKGTHQIKVN</sequence>
<evidence type="ECO:0000313" key="9">
    <source>
        <dbReference type="EMBL" id="GMH23240.1"/>
    </source>
</evidence>
<dbReference type="GO" id="GO:0043022">
    <property type="term" value="F:ribosome binding"/>
    <property type="evidence" value="ECO:0007669"/>
    <property type="project" value="InterPro"/>
</dbReference>
<dbReference type="PANTHER" id="PTHR14009:SF1">
    <property type="entry name" value="MITOCHONDRIAL PROTON_CALCIUM EXCHANGER PROTEIN"/>
    <property type="match status" value="1"/>
</dbReference>
<dbReference type="InterPro" id="IPR044202">
    <property type="entry name" value="LETM1/MDM38-like"/>
</dbReference>
<keyword evidence="4 7" id="KW-1133">Transmembrane helix</keyword>
<evidence type="ECO:0000256" key="2">
    <source>
        <dbReference type="ARBA" id="ARBA00022692"/>
    </source>
</evidence>
<feature type="domain" description="Letm1 RBD" evidence="8">
    <location>
        <begin position="199"/>
        <end position="260"/>
    </location>
</feature>
<keyword evidence="2 7" id="KW-0812">Transmembrane</keyword>
<name>A0AAD3T4K1_NEPGR</name>
<dbReference type="Pfam" id="PF07766">
    <property type="entry name" value="LETM1_RBD"/>
    <property type="match status" value="1"/>
</dbReference>
<comment type="caution">
    <text evidence="9">The sequence shown here is derived from an EMBL/GenBank/DDBJ whole genome shotgun (WGS) entry which is preliminary data.</text>
</comment>
<comment type="subcellular location">
    <subcellularLocation>
        <location evidence="1">Mitochondrion inner membrane</location>
        <topology evidence="1">Single-pass membrane protein</topology>
    </subcellularLocation>
</comment>
<dbReference type="GO" id="GO:0005743">
    <property type="term" value="C:mitochondrial inner membrane"/>
    <property type="evidence" value="ECO:0007669"/>
    <property type="project" value="UniProtKB-SubCell"/>
</dbReference>
<keyword evidence="5" id="KW-0496">Mitochondrion</keyword>
<evidence type="ECO:0000259" key="8">
    <source>
        <dbReference type="Pfam" id="PF07766"/>
    </source>
</evidence>
<dbReference type="InterPro" id="IPR036283">
    <property type="entry name" value="NOB1_Zf-like_sf"/>
</dbReference>
<evidence type="ECO:0000313" key="10">
    <source>
        <dbReference type="Proteomes" id="UP001279734"/>
    </source>
</evidence>
<feature type="transmembrane region" description="Helical" evidence="7">
    <location>
        <begin position="214"/>
        <end position="236"/>
    </location>
</feature>
<feature type="transmembrane region" description="Helical" evidence="7">
    <location>
        <begin position="256"/>
        <end position="276"/>
    </location>
</feature>
<dbReference type="AlphaFoldDB" id="A0AAD3T4K1"/>
<dbReference type="InterPro" id="IPR033122">
    <property type="entry name" value="LETM1-like_RBD"/>
</dbReference>
<dbReference type="GO" id="GO:0030003">
    <property type="term" value="P:intracellular monoatomic cation homeostasis"/>
    <property type="evidence" value="ECO:0007669"/>
    <property type="project" value="TreeGrafter"/>
</dbReference>
<evidence type="ECO:0000256" key="6">
    <source>
        <dbReference type="ARBA" id="ARBA00023136"/>
    </source>
</evidence>
<evidence type="ECO:0000256" key="4">
    <source>
        <dbReference type="ARBA" id="ARBA00022989"/>
    </source>
</evidence>
<keyword evidence="6 7" id="KW-0472">Membrane</keyword>
<evidence type="ECO:0000256" key="7">
    <source>
        <dbReference type="SAM" id="Phobius"/>
    </source>
</evidence>
<dbReference type="PANTHER" id="PTHR14009">
    <property type="entry name" value="LEUCINE ZIPPER-EF-HAND CONTAINING TRANSMEMBRANE PROTEIN"/>
    <property type="match status" value="1"/>
</dbReference>
<keyword evidence="3" id="KW-0999">Mitochondrion inner membrane</keyword>
<dbReference type="SUPFAM" id="SSF144206">
    <property type="entry name" value="NOB1 zinc finger-like"/>
    <property type="match status" value="1"/>
</dbReference>
<proteinExistence type="predicted"/>
<dbReference type="EMBL" id="BSYO01000026">
    <property type="protein sequence ID" value="GMH23240.1"/>
    <property type="molecule type" value="Genomic_DNA"/>
</dbReference>
<reference evidence="9" key="1">
    <citation type="submission" date="2023-05" db="EMBL/GenBank/DDBJ databases">
        <title>Nepenthes gracilis genome sequencing.</title>
        <authorList>
            <person name="Fukushima K."/>
        </authorList>
    </citation>
    <scope>NUCLEOTIDE SEQUENCE</scope>
    <source>
        <strain evidence="9">SING2019-196</strain>
    </source>
</reference>
<evidence type="ECO:0000256" key="3">
    <source>
        <dbReference type="ARBA" id="ARBA00022792"/>
    </source>
</evidence>
<organism evidence="9 10">
    <name type="scientific">Nepenthes gracilis</name>
    <name type="common">Slender pitcher plant</name>
    <dbReference type="NCBI Taxonomy" id="150966"/>
    <lineage>
        <taxon>Eukaryota</taxon>
        <taxon>Viridiplantae</taxon>
        <taxon>Streptophyta</taxon>
        <taxon>Embryophyta</taxon>
        <taxon>Tracheophyta</taxon>
        <taxon>Spermatophyta</taxon>
        <taxon>Magnoliopsida</taxon>
        <taxon>eudicotyledons</taxon>
        <taxon>Gunneridae</taxon>
        <taxon>Pentapetalae</taxon>
        <taxon>Caryophyllales</taxon>
        <taxon>Nepenthaceae</taxon>
        <taxon>Nepenthes</taxon>
    </lineage>
</organism>
<evidence type="ECO:0000256" key="5">
    <source>
        <dbReference type="ARBA" id="ARBA00023128"/>
    </source>
</evidence>
<dbReference type="Proteomes" id="UP001279734">
    <property type="component" value="Unassembled WGS sequence"/>
</dbReference>
<keyword evidence="10" id="KW-1185">Reference proteome</keyword>
<gene>
    <name evidence="9" type="ORF">Nepgr_025083</name>
</gene>
<accession>A0AAD3T4K1</accession>
<protein>
    <recommendedName>
        <fullName evidence="8">Letm1 RBD domain-containing protein</fullName>
    </recommendedName>
</protein>
<evidence type="ECO:0000256" key="1">
    <source>
        <dbReference type="ARBA" id="ARBA00004434"/>
    </source>
</evidence>